<evidence type="ECO:0000313" key="2">
    <source>
        <dbReference type="EMBL" id="RCH56218.1"/>
    </source>
</evidence>
<dbReference type="RefSeq" id="WP_114004255.1">
    <property type="nucleotide sequence ID" value="NZ_QGDC01000002.1"/>
</dbReference>
<comment type="caution">
    <text evidence="2">The sequence shown here is derived from an EMBL/GenBank/DDBJ whole genome shotgun (WGS) entry which is preliminary data.</text>
</comment>
<keyword evidence="3" id="KW-1185">Reference proteome</keyword>
<dbReference type="OrthoDB" id="706756at2"/>
<name>A0A367GSS0_9SPHI</name>
<feature type="chain" id="PRO_5016992190" evidence="1">
    <location>
        <begin position="29"/>
        <end position="246"/>
    </location>
</feature>
<reference evidence="2 3" key="1">
    <citation type="submission" date="2018-05" db="EMBL/GenBank/DDBJ databases">
        <title>Mucilaginibacter hurinus sp. nov., isolated from briquette warehouse soil.</title>
        <authorList>
            <person name="Choi L."/>
        </authorList>
    </citation>
    <scope>NUCLEOTIDE SEQUENCE [LARGE SCALE GENOMIC DNA]</scope>
    <source>
        <strain evidence="2 3">ZR32</strain>
    </source>
</reference>
<keyword evidence="1" id="KW-0732">Signal</keyword>
<dbReference type="Gene3D" id="2.40.128.490">
    <property type="entry name" value="Uncharacterised protein PF14869, DUF4488"/>
    <property type="match status" value="1"/>
</dbReference>
<gene>
    <name evidence="2" type="ORF">DJ568_05655</name>
</gene>
<sequence length="246" mass="26793">MKTKIKTAGGILSALLIVVLFSSLTSTQGDSKNLTGAWEYGTPENHTVLIISPTAFAVTHYDLPGKKMMSTYGGAWKIVGDTLIQTIEFSSANPDEVGTVKKQAVKSEGSSLVLGKDNFTRIDAGKPGALAGAWIFAGRNENGKFSEFPGLFKSRRTMKILSGTRFQWIAYDIDSKKFFNTGGGTYTTADGKYTETIEFFTKTPESVGKSLSFNFALEDGHWRHSGASSSGAMIDERWANRKTLEK</sequence>
<organism evidence="2 3">
    <name type="scientific">Mucilaginibacter hurinus</name>
    <dbReference type="NCBI Taxonomy" id="2201324"/>
    <lineage>
        <taxon>Bacteria</taxon>
        <taxon>Pseudomonadati</taxon>
        <taxon>Bacteroidota</taxon>
        <taxon>Sphingobacteriia</taxon>
        <taxon>Sphingobacteriales</taxon>
        <taxon>Sphingobacteriaceae</taxon>
        <taxon>Mucilaginibacter</taxon>
    </lineage>
</organism>
<dbReference type="EMBL" id="QGDC01000002">
    <property type="protein sequence ID" value="RCH56218.1"/>
    <property type="molecule type" value="Genomic_DNA"/>
</dbReference>
<dbReference type="Proteomes" id="UP000253209">
    <property type="component" value="Unassembled WGS sequence"/>
</dbReference>
<protein>
    <submittedName>
        <fullName evidence="2">Membrane or secreted protein</fullName>
    </submittedName>
</protein>
<dbReference type="AlphaFoldDB" id="A0A367GSS0"/>
<accession>A0A367GSS0</accession>
<evidence type="ECO:0000256" key="1">
    <source>
        <dbReference type="SAM" id="SignalP"/>
    </source>
</evidence>
<evidence type="ECO:0000313" key="3">
    <source>
        <dbReference type="Proteomes" id="UP000253209"/>
    </source>
</evidence>
<proteinExistence type="predicted"/>
<feature type="signal peptide" evidence="1">
    <location>
        <begin position="1"/>
        <end position="28"/>
    </location>
</feature>